<dbReference type="VEuPathDB" id="FungiDB:CH63R_06074"/>
<sequence>MAGSLLLMPAPEKRMAPSRDTRQPGKQGEWYLGDAKKLREQLDGFLADVPDQIDGNALPVPGARVIIAP</sequence>
<dbReference type="EMBL" id="CACQ02008247">
    <property type="protein sequence ID" value="CCF46009.1"/>
    <property type="molecule type" value="Genomic_DNA"/>
</dbReference>
<feature type="compositionally biased region" description="Basic and acidic residues" evidence="1">
    <location>
        <begin position="11"/>
        <end position="23"/>
    </location>
</feature>
<accession>H1W0J6</accession>
<evidence type="ECO:0000256" key="1">
    <source>
        <dbReference type="SAM" id="MobiDB-lite"/>
    </source>
</evidence>
<name>H1W0J6_COLHI</name>
<dbReference type="Proteomes" id="UP000007174">
    <property type="component" value="Unassembled WGS sequence"/>
</dbReference>
<dbReference type="AlphaFoldDB" id="H1W0J6"/>
<protein>
    <submittedName>
        <fullName evidence="2">Uncharacterized protein</fullName>
    </submittedName>
</protein>
<feature type="region of interest" description="Disordered" evidence="1">
    <location>
        <begin position="1"/>
        <end position="28"/>
    </location>
</feature>
<dbReference type="HOGENOM" id="CLU_2775812_0_0_1"/>
<gene>
    <name evidence="2" type="ORF">CH063_14896</name>
</gene>
<evidence type="ECO:0000313" key="2">
    <source>
        <dbReference type="EMBL" id="CCF46009.1"/>
    </source>
</evidence>
<proteinExistence type="predicted"/>
<dbReference type="Gene3D" id="3.40.830.10">
    <property type="entry name" value="LigB-like"/>
    <property type="match status" value="1"/>
</dbReference>
<organism evidence="2 3">
    <name type="scientific">Colletotrichum higginsianum (strain IMI 349063)</name>
    <name type="common">Crucifer anthracnose fungus</name>
    <dbReference type="NCBI Taxonomy" id="759273"/>
    <lineage>
        <taxon>Eukaryota</taxon>
        <taxon>Fungi</taxon>
        <taxon>Dikarya</taxon>
        <taxon>Ascomycota</taxon>
        <taxon>Pezizomycotina</taxon>
        <taxon>Sordariomycetes</taxon>
        <taxon>Hypocreomycetidae</taxon>
        <taxon>Glomerellales</taxon>
        <taxon>Glomerellaceae</taxon>
        <taxon>Colletotrichum</taxon>
        <taxon>Colletotrichum destructivum species complex</taxon>
    </lineage>
</organism>
<reference evidence="3" key="1">
    <citation type="journal article" date="2012" name="Nat. Genet.">
        <title>Lifestyle transitions in plant pathogenic Colletotrichum fungi deciphered by genome and transcriptome analyses.</title>
        <authorList>
            <person name="O'Connell R.J."/>
            <person name="Thon M.R."/>
            <person name="Hacquard S."/>
            <person name="Amyotte S.G."/>
            <person name="Kleemann J."/>
            <person name="Torres M.F."/>
            <person name="Damm U."/>
            <person name="Buiate E.A."/>
            <person name="Epstein L."/>
            <person name="Alkan N."/>
            <person name="Altmueller J."/>
            <person name="Alvarado-Balderrama L."/>
            <person name="Bauser C.A."/>
            <person name="Becker C."/>
            <person name="Birren B.W."/>
            <person name="Chen Z."/>
            <person name="Choi J."/>
            <person name="Crouch J.A."/>
            <person name="Duvick J.P."/>
            <person name="Farman M.A."/>
            <person name="Gan P."/>
            <person name="Heiman D."/>
            <person name="Henrissat B."/>
            <person name="Howard R.J."/>
            <person name="Kabbage M."/>
            <person name="Koch C."/>
            <person name="Kracher B."/>
            <person name="Kubo Y."/>
            <person name="Law A.D."/>
            <person name="Lebrun M.-H."/>
            <person name="Lee Y.-H."/>
            <person name="Miyara I."/>
            <person name="Moore N."/>
            <person name="Neumann U."/>
            <person name="Nordstroem K."/>
            <person name="Panaccione D.G."/>
            <person name="Panstruga R."/>
            <person name="Place M."/>
            <person name="Proctor R.H."/>
            <person name="Prusky D."/>
            <person name="Rech G."/>
            <person name="Reinhardt R."/>
            <person name="Rollins J.A."/>
            <person name="Rounsley S."/>
            <person name="Schardl C.L."/>
            <person name="Schwartz D.C."/>
            <person name="Shenoy N."/>
            <person name="Shirasu K."/>
            <person name="Sikhakolli U.R."/>
            <person name="Stueber K."/>
            <person name="Sukno S.A."/>
            <person name="Sweigard J.A."/>
            <person name="Takano Y."/>
            <person name="Takahara H."/>
            <person name="Trail F."/>
            <person name="van der Does H.C."/>
            <person name="Voll L.M."/>
            <person name="Will I."/>
            <person name="Young S."/>
            <person name="Zeng Q."/>
            <person name="Zhang J."/>
            <person name="Zhou S."/>
            <person name="Dickman M.B."/>
            <person name="Schulze-Lefert P."/>
            <person name="Ver Loren van Themaat E."/>
            <person name="Ma L.-J."/>
            <person name="Vaillancourt L.J."/>
        </authorList>
    </citation>
    <scope>NUCLEOTIDE SEQUENCE [LARGE SCALE GENOMIC DNA]</scope>
    <source>
        <strain evidence="3">IMI 349063</strain>
    </source>
</reference>
<evidence type="ECO:0000313" key="3">
    <source>
        <dbReference type="Proteomes" id="UP000007174"/>
    </source>
</evidence>